<dbReference type="InterPro" id="IPR005888">
    <property type="entry name" value="dTDP_Gluc_deHydtase"/>
</dbReference>
<organism evidence="10 11">
    <name type="scientific">Secundilactobacillus similis DSM 23365 = JCM 2765</name>
    <dbReference type="NCBI Taxonomy" id="1423804"/>
    <lineage>
        <taxon>Bacteria</taxon>
        <taxon>Bacillati</taxon>
        <taxon>Bacillota</taxon>
        <taxon>Bacilli</taxon>
        <taxon>Lactobacillales</taxon>
        <taxon>Lactobacillaceae</taxon>
        <taxon>Secundilactobacillus</taxon>
    </lineage>
</organism>
<comment type="cofactor">
    <cofactor evidence="2 8">
        <name>NAD(+)</name>
        <dbReference type="ChEBI" id="CHEBI:57540"/>
    </cofactor>
</comment>
<dbReference type="NCBIfam" id="TIGR01181">
    <property type="entry name" value="dTDP_gluc_dehyt"/>
    <property type="match status" value="1"/>
</dbReference>
<sequence>MRLLVTGGAGFIGSNFIRQVLATHPNDVIVNLDKLTYAGNLTSLAAIADSPQYHFIQADINDVATVQKVVEQYRITHVVNFAAESHVDRSLTDSRPFYETNVLGVLNLLQVIRTYPEIRFLQVSTDEVYGDQQLTEAPVTESGQIKPSSPYAASKAAADLLVLADFRSYGLNVGISRSANNYGPYQHPEKLIPKLVTNGLREQPLPIYGSGENRRDWLFVLDNCTAIYRILRDGQAGRVYNIAAHQERTNNQVSQAIVTQLGLEPDVITHVADRLGHDLRYAMSSERLTTELGWQPSMSNFETGLQQTIVWYKQHASWWQSLI</sequence>
<dbReference type="OrthoDB" id="9811743at2"/>
<evidence type="ECO:0000313" key="11">
    <source>
        <dbReference type="Proteomes" id="UP000051442"/>
    </source>
</evidence>
<keyword evidence="7 8" id="KW-0456">Lyase</keyword>
<dbReference type="FunFam" id="3.40.50.720:FF:000304">
    <property type="entry name" value="UDP-glucose 4,6-dehydratase"/>
    <property type="match status" value="1"/>
</dbReference>
<evidence type="ECO:0000256" key="3">
    <source>
        <dbReference type="ARBA" id="ARBA00008178"/>
    </source>
</evidence>
<dbReference type="EMBL" id="AYZM01000176">
    <property type="protein sequence ID" value="KRN16412.1"/>
    <property type="molecule type" value="Genomic_DNA"/>
</dbReference>
<dbReference type="RefSeq" id="WP_054736042.1">
    <property type="nucleotide sequence ID" value="NZ_AYZM01000176.1"/>
</dbReference>
<reference evidence="10 11" key="1">
    <citation type="journal article" date="2015" name="Genome Announc.">
        <title>Expanding the biotechnology potential of lactobacilli through comparative genomics of 213 strains and associated genera.</title>
        <authorList>
            <person name="Sun Z."/>
            <person name="Harris H.M."/>
            <person name="McCann A."/>
            <person name="Guo C."/>
            <person name="Argimon S."/>
            <person name="Zhang W."/>
            <person name="Yang X."/>
            <person name="Jeffery I.B."/>
            <person name="Cooney J.C."/>
            <person name="Kagawa T.F."/>
            <person name="Liu W."/>
            <person name="Song Y."/>
            <person name="Salvetti E."/>
            <person name="Wrobel A."/>
            <person name="Rasinkangas P."/>
            <person name="Parkhill J."/>
            <person name="Rea M.C."/>
            <person name="O'Sullivan O."/>
            <person name="Ritari J."/>
            <person name="Douillard F.P."/>
            <person name="Paul Ross R."/>
            <person name="Yang R."/>
            <person name="Briner A.E."/>
            <person name="Felis G.E."/>
            <person name="de Vos W.M."/>
            <person name="Barrangou R."/>
            <person name="Klaenhammer T.R."/>
            <person name="Caufield P.W."/>
            <person name="Cui Y."/>
            <person name="Zhang H."/>
            <person name="O'Toole P.W."/>
        </authorList>
    </citation>
    <scope>NUCLEOTIDE SEQUENCE [LARGE SCALE GENOMIC DNA]</scope>
    <source>
        <strain evidence="10 11">DSM 23365</strain>
    </source>
</reference>
<dbReference type="SUPFAM" id="SSF51735">
    <property type="entry name" value="NAD(P)-binding Rossmann-fold domains"/>
    <property type="match status" value="1"/>
</dbReference>
<evidence type="ECO:0000259" key="9">
    <source>
        <dbReference type="Pfam" id="PF16363"/>
    </source>
</evidence>
<evidence type="ECO:0000256" key="5">
    <source>
        <dbReference type="ARBA" id="ARBA00016977"/>
    </source>
</evidence>
<dbReference type="Pfam" id="PF16363">
    <property type="entry name" value="GDP_Man_Dehyd"/>
    <property type="match status" value="1"/>
</dbReference>
<dbReference type="InterPro" id="IPR036291">
    <property type="entry name" value="NAD(P)-bd_dom_sf"/>
</dbReference>
<dbReference type="GO" id="GO:0009225">
    <property type="term" value="P:nucleotide-sugar metabolic process"/>
    <property type="evidence" value="ECO:0007669"/>
    <property type="project" value="InterPro"/>
</dbReference>
<dbReference type="Proteomes" id="UP000051442">
    <property type="component" value="Unassembled WGS sequence"/>
</dbReference>
<protein>
    <recommendedName>
        <fullName evidence="5 8">dTDP-glucose 4,6-dehydratase</fullName>
        <ecNumber evidence="4 8">4.2.1.46</ecNumber>
    </recommendedName>
</protein>
<evidence type="ECO:0000256" key="8">
    <source>
        <dbReference type="RuleBase" id="RU004473"/>
    </source>
</evidence>
<dbReference type="EC" id="4.2.1.46" evidence="4 8"/>
<gene>
    <name evidence="10" type="ORF">FD14_GL002738</name>
</gene>
<keyword evidence="11" id="KW-1185">Reference proteome</keyword>
<evidence type="ECO:0000256" key="6">
    <source>
        <dbReference type="ARBA" id="ARBA00023027"/>
    </source>
</evidence>
<dbReference type="GO" id="GO:0008460">
    <property type="term" value="F:dTDP-glucose 4,6-dehydratase activity"/>
    <property type="evidence" value="ECO:0007669"/>
    <property type="project" value="UniProtKB-EC"/>
</dbReference>
<comment type="similarity">
    <text evidence="3 8">Belongs to the NAD(P)-dependent epimerase/dehydratase family. dTDP-glucose dehydratase subfamily.</text>
</comment>
<comment type="caution">
    <text evidence="10">The sequence shown here is derived from an EMBL/GenBank/DDBJ whole genome shotgun (WGS) entry which is preliminary data.</text>
</comment>
<comment type="catalytic activity">
    <reaction evidence="1 8">
        <text>dTDP-alpha-D-glucose = dTDP-4-dehydro-6-deoxy-alpha-D-glucose + H2O</text>
        <dbReference type="Rhea" id="RHEA:17221"/>
        <dbReference type="ChEBI" id="CHEBI:15377"/>
        <dbReference type="ChEBI" id="CHEBI:57477"/>
        <dbReference type="ChEBI" id="CHEBI:57649"/>
        <dbReference type="EC" id="4.2.1.46"/>
    </reaction>
</comment>
<dbReference type="AlphaFoldDB" id="A0A0R2EUX9"/>
<evidence type="ECO:0000256" key="2">
    <source>
        <dbReference type="ARBA" id="ARBA00001911"/>
    </source>
</evidence>
<dbReference type="PATRIC" id="fig|1423804.4.peg.2953"/>
<dbReference type="STRING" id="1423804.FD14_GL002738"/>
<evidence type="ECO:0000313" key="10">
    <source>
        <dbReference type="EMBL" id="KRN16412.1"/>
    </source>
</evidence>
<keyword evidence="6" id="KW-0520">NAD</keyword>
<evidence type="ECO:0000256" key="7">
    <source>
        <dbReference type="ARBA" id="ARBA00023239"/>
    </source>
</evidence>
<dbReference type="PANTHER" id="PTHR43000">
    <property type="entry name" value="DTDP-D-GLUCOSE 4,6-DEHYDRATASE-RELATED"/>
    <property type="match status" value="1"/>
</dbReference>
<name>A0A0R2EUX9_9LACO</name>
<dbReference type="InterPro" id="IPR016040">
    <property type="entry name" value="NAD(P)-bd_dom"/>
</dbReference>
<dbReference type="Gene3D" id="3.90.25.10">
    <property type="entry name" value="UDP-galactose 4-epimerase, domain 1"/>
    <property type="match status" value="1"/>
</dbReference>
<evidence type="ECO:0000256" key="1">
    <source>
        <dbReference type="ARBA" id="ARBA00001539"/>
    </source>
</evidence>
<feature type="domain" description="NAD(P)-binding" evidence="9">
    <location>
        <begin position="4"/>
        <end position="307"/>
    </location>
</feature>
<proteinExistence type="inferred from homology"/>
<accession>A0A0R2EUX9</accession>
<evidence type="ECO:0000256" key="4">
    <source>
        <dbReference type="ARBA" id="ARBA00011990"/>
    </source>
</evidence>
<dbReference type="Gene3D" id="3.40.50.720">
    <property type="entry name" value="NAD(P)-binding Rossmann-like Domain"/>
    <property type="match status" value="1"/>
</dbReference>
<dbReference type="CDD" id="cd05246">
    <property type="entry name" value="dTDP_GD_SDR_e"/>
    <property type="match status" value="1"/>
</dbReference>